<feature type="transmembrane region" description="Helical" evidence="8">
    <location>
        <begin position="175"/>
        <end position="196"/>
    </location>
</feature>
<evidence type="ECO:0000256" key="3">
    <source>
        <dbReference type="ARBA" id="ARBA00022676"/>
    </source>
</evidence>
<feature type="transmembrane region" description="Helical" evidence="8">
    <location>
        <begin position="283"/>
        <end position="300"/>
    </location>
</feature>
<dbReference type="PANTHER" id="PTHR33908:SF3">
    <property type="entry name" value="UNDECAPRENYL PHOSPHATE-ALPHA-4-AMINO-4-DEOXY-L-ARABINOSE ARABINOSYL TRANSFERASE"/>
    <property type="match status" value="1"/>
</dbReference>
<dbReference type="GO" id="GO:0010041">
    <property type="term" value="P:response to iron(III) ion"/>
    <property type="evidence" value="ECO:0007669"/>
    <property type="project" value="TreeGrafter"/>
</dbReference>
<keyword evidence="4 10" id="KW-0808">Transferase</keyword>
<comment type="caution">
    <text evidence="10">The sequence shown here is derived from an EMBL/GenBank/DDBJ whole genome shotgun (WGS) entry which is preliminary data.</text>
</comment>
<feature type="transmembrane region" description="Helical" evidence="8">
    <location>
        <begin position="15"/>
        <end position="32"/>
    </location>
</feature>
<evidence type="ECO:0000256" key="1">
    <source>
        <dbReference type="ARBA" id="ARBA00004651"/>
    </source>
</evidence>
<reference evidence="10 11" key="1">
    <citation type="submission" date="2018-08" db="EMBL/GenBank/DDBJ databases">
        <title>Genomic Encyclopedia of Archaeal and Bacterial Type Strains, Phase II (KMG-II): from individual species to whole genera.</title>
        <authorList>
            <person name="Goeker M."/>
        </authorList>
    </citation>
    <scope>NUCLEOTIDE SEQUENCE [LARGE SCALE GENOMIC DNA]</scope>
    <source>
        <strain evidence="10 11">DSM 45791</strain>
    </source>
</reference>
<dbReference type="AlphaFoldDB" id="A0A3E0GYT4"/>
<dbReference type="EMBL" id="QUNO01000021">
    <property type="protein sequence ID" value="REH32468.1"/>
    <property type="molecule type" value="Genomic_DNA"/>
</dbReference>
<evidence type="ECO:0000256" key="2">
    <source>
        <dbReference type="ARBA" id="ARBA00022475"/>
    </source>
</evidence>
<feature type="transmembrane region" description="Helical" evidence="8">
    <location>
        <begin position="320"/>
        <end position="349"/>
    </location>
</feature>
<comment type="subcellular location">
    <subcellularLocation>
        <location evidence="1">Cell membrane</location>
        <topology evidence="1">Multi-pass membrane protein</topology>
    </subcellularLocation>
</comment>
<feature type="transmembrane region" description="Helical" evidence="8">
    <location>
        <begin position="91"/>
        <end position="109"/>
    </location>
</feature>
<evidence type="ECO:0000256" key="8">
    <source>
        <dbReference type="SAM" id="Phobius"/>
    </source>
</evidence>
<name>A0A3E0GYT4_9PSEU</name>
<dbReference type="PANTHER" id="PTHR33908">
    <property type="entry name" value="MANNOSYLTRANSFERASE YKCB-RELATED"/>
    <property type="match status" value="1"/>
</dbReference>
<dbReference type="InterPro" id="IPR038731">
    <property type="entry name" value="RgtA/B/C-like"/>
</dbReference>
<sequence>MGAIAWLVRVLRTRVWLAPLVVMLALGLHYITQPQVWRDELASWTAASRSFPDLWHLLSHIDLANGAYYVVLHPVIAVFGDGALAMRAPSVLAMCVATVCVSLIGQRLFSRRAGLAAGMVFALLPSVSRFAQEARAYAFVVMFVALATLFLLWALDRPSWWRWLLYALSLSAAGIFHLVALTCVAGHIAVIFLHRGRDDEERRPLREYWWFPAAVLVALLPVIPLALGSLPQTSAQIGWPKPDLHNPLGSATTMWLMLFCSGIGAGAVVVFAGLAWNNEKRSAAIGTALALLPTAAVVVASELGTSYYVARYLMFTVPAWAVLAGAGVATVSRLRGVAVALLALALLMWPDQQAIRAPQSHDWWNYPAPNNFPSFDYLGASKIIAAGWQPGDGVVYGERGQFPMTDLGVEYNLHGRMPLVDVLATRTAEANGTWNPPECPSPDSCLASGPQRLWVLNTYASDPFSFMEQPKIDALKKYYTVTRTSTVAGITVALMVHK</sequence>
<keyword evidence="2" id="KW-1003">Cell membrane</keyword>
<dbReference type="InterPro" id="IPR050297">
    <property type="entry name" value="LipidA_mod_glycosyltrf_83"/>
</dbReference>
<dbReference type="OrthoDB" id="5318634at2"/>
<protein>
    <submittedName>
        <fullName evidence="10">Mannosyltransferase</fullName>
    </submittedName>
</protein>
<keyword evidence="7 8" id="KW-0472">Membrane</keyword>
<dbReference type="RefSeq" id="WP_116180608.1">
    <property type="nucleotide sequence ID" value="NZ_CP144375.1"/>
</dbReference>
<dbReference type="Proteomes" id="UP000256269">
    <property type="component" value="Unassembled WGS sequence"/>
</dbReference>
<evidence type="ECO:0000313" key="11">
    <source>
        <dbReference type="Proteomes" id="UP000256269"/>
    </source>
</evidence>
<organism evidence="10 11">
    <name type="scientific">Kutzneria buriramensis</name>
    <dbReference type="NCBI Taxonomy" id="1045776"/>
    <lineage>
        <taxon>Bacteria</taxon>
        <taxon>Bacillati</taxon>
        <taxon>Actinomycetota</taxon>
        <taxon>Actinomycetes</taxon>
        <taxon>Pseudonocardiales</taxon>
        <taxon>Pseudonocardiaceae</taxon>
        <taxon>Kutzneria</taxon>
    </lineage>
</organism>
<accession>A0A3E0GYT4</accession>
<evidence type="ECO:0000259" key="9">
    <source>
        <dbReference type="Pfam" id="PF13231"/>
    </source>
</evidence>
<keyword evidence="6 8" id="KW-1133">Transmembrane helix</keyword>
<evidence type="ECO:0000313" key="10">
    <source>
        <dbReference type="EMBL" id="REH32468.1"/>
    </source>
</evidence>
<feature type="domain" description="Glycosyltransferase RgtA/B/C/D-like" evidence="9">
    <location>
        <begin position="75"/>
        <end position="225"/>
    </location>
</feature>
<evidence type="ECO:0000256" key="4">
    <source>
        <dbReference type="ARBA" id="ARBA00022679"/>
    </source>
</evidence>
<feature type="transmembrane region" description="Helical" evidence="8">
    <location>
        <begin position="208"/>
        <end position="227"/>
    </location>
</feature>
<dbReference type="Pfam" id="PF13231">
    <property type="entry name" value="PMT_2"/>
    <property type="match status" value="1"/>
</dbReference>
<keyword evidence="5 8" id="KW-0812">Transmembrane</keyword>
<dbReference type="GO" id="GO:0005886">
    <property type="term" value="C:plasma membrane"/>
    <property type="evidence" value="ECO:0007669"/>
    <property type="project" value="UniProtKB-SubCell"/>
</dbReference>
<evidence type="ECO:0000256" key="5">
    <source>
        <dbReference type="ARBA" id="ARBA00022692"/>
    </source>
</evidence>
<dbReference type="GO" id="GO:0016763">
    <property type="term" value="F:pentosyltransferase activity"/>
    <property type="evidence" value="ECO:0007669"/>
    <property type="project" value="TreeGrafter"/>
</dbReference>
<evidence type="ECO:0000256" key="7">
    <source>
        <dbReference type="ARBA" id="ARBA00023136"/>
    </source>
</evidence>
<dbReference type="GO" id="GO:0009103">
    <property type="term" value="P:lipopolysaccharide biosynthetic process"/>
    <property type="evidence" value="ECO:0007669"/>
    <property type="project" value="UniProtKB-ARBA"/>
</dbReference>
<feature type="transmembrane region" description="Helical" evidence="8">
    <location>
        <begin position="254"/>
        <end position="276"/>
    </location>
</feature>
<proteinExistence type="predicted"/>
<gene>
    <name evidence="10" type="ORF">BCF44_12114</name>
</gene>
<feature type="transmembrane region" description="Helical" evidence="8">
    <location>
        <begin position="136"/>
        <end position="155"/>
    </location>
</feature>
<keyword evidence="11" id="KW-1185">Reference proteome</keyword>
<keyword evidence="3 10" id="KW-0328">Glycosyltransferase</keyword>
<evidence type="ECO:0000256" key="6">
    <source>
        <dbReference type="ARBA" id="ARBA00022989"/>
    </source>
</evidence>